<feature type="signal peptide" evidence="2">
    <location>
        <begin position="1"/>
        <end position="21"/>
    </location>
</feature>
<proteinExistence type="predicted"/>
<sequence>MKNALLVALLLASAGVTPASAEPGDPSLAPSSQRYVAEIVDSMFVVGPAEFFAVVMPSDPAGARAVHLMGTFTVTDKKGDIMVRLFRAPDYQSWLKKRGGEKAGAFWVSKRSRQVNVDQDLTPPGPFVVLLDNGYSMRTSKHVRTQMQIQYEGIGGHPIAAARDSTAVGSAEDDLITPRANSEEDIPPPPPPPPDEGSH</sequence>
<keyword evidence="2" id="KW-0732">Signal</keyword>
<protein>
    <submittedName>
        <fullName evidence="3">Uncharacterized protein</fullName>
    </submittedName>
</protein>
<accession>A0A538TPS5</accession>
<comment type="caution">
    <text evidence="3">The sequence shown here is derived from an EMBL/GenBank/DDBJ whole genome shotgun (WGS) entry which is preliminary data.</text>
</comment>
<dbReference type="Proteomes" id="UP000317691">
    <property type="component" value="Unassembled WGS sequence"/>
</dbReference>
<feature type="region of interest" description="Disordered" evidence="1">
    <location>
        <begin position="162"/>
        <end position="199"/>
    </location>
</feature>
<reference evidence="3 4" key="1">
    <citation type="journal article" date="2019" name="Nat. Microbiol.">
        <title>Mediterranean grassland soil C-N compound turnover is dependent on rainfall and depth, and is mediated by genomically divergent microorganisms.</title>
        <authorList>
            <person name="Diamond S."/>
            <person name="Andeer P.F."/>
            <person name="Li Z."/>
            <person name="Crits-Christoph A."/>
            <person name="Burstein D."/>
            <person name="Anantharaman K."/>
            <person name="Lane K.R."/>
            <person name="Thomas B.C."/>
            <person name="Pan C."/>
            <person name="Northen T.R."/>
            <person name="Banfield J.F."/>
        </authorList>
    </citation>
    <scope>NUCLEOTIDE SEQUENCE [LARGE SCALE GENOMIC DNA]</scope>
    <source>
        <strain evidence="3">WS_9</strain>
    </source>
</reference>
<dbReference type="AlphaFoldDB" id="A0A538TPS5"/>
<evidence type="ECO:0000313" key="4">
    <source>
        <dbReference type="Proteomes" id="UP000317691"/>
    </source>
</evidence>
<evidence type="ECO:0000256" key="1">
    <source>
        <dbReference type="SAM" id="MobiDB-lite"/>
    </source>
</evidence>
<feature type="compositionally biased region" description="Pro residues" evidence="1">
    <location>
        <begin position="187"/>
        <end position="199"/>
    </location>
</feature>
<evidence type="ECO:0000313" key="3">
    <source>
        <dbReference type="EMBL" id="TMQ65633.1"/>
    </source>
</evidence>
<evidence type="ECO:0000256" key="2">
    <source>
        <dbReference type="SAM" id="SignalP"/>
    </source>
</evidence>
<feature type="chain" id="PRO_5021844345" evidence="2">
    <location>
        <begin position="22"/>
        <end position="199"/>
    </location>
</feature>
<name>A0A538TPS5_UNCEI</name>
<organism evidence="3 4">
    <name type="scientific">Eiseniibacteriota bacterium</name>
    <dbReference type="NCBI Taxonomy" id="2212470"/>
    <lineage>
        <taxon>Bacteria</taxon>
        <taxon>Candidatus Eiseniibacteriota</taxon>
    </lineage>
</organism>
<dbReference type="EMBL" id="VBOZ01000012">
    <property type="protein sequence ID" value="TMQ65633.1"/>
    <property type="molecule type" value="Genomic_DNA"/>
</dbReference>
<gene>
    <name evidence="3" type="ORF">E6K79_04720</name>
</gene>